<evidence type="ECO:0000256" key="1">
    <source>
        <dbReference type="SAM" id="MobiDB-lite"/>
    </source>
</evidence>
<dbReference type="PANTHER" id="PTHR47712:SF1">
    <property type="entry name" value="OS09G0555300 PROTEIN"/>
    <property type="match status" value="1"/>
</dbReference>
<feature type="region of interest" description="Disordered" evidence="1">
    <location>
        <begin position="73"/>
        <end position="92"/>
    </location>
</feature>
<reference evidence="2" key="1">
    <citation type="journal article" date="2023" name="Science">
        <title>Elucidation of the pathway for biosynthesis of saponin adjuvants from the soapbark tree.</title>
        <authorList>
            <person name="Reed J."/>
            <person name="Orme A."/>
            <person name="El-Demerdash A."/>
            <person name="Owen C."/>
            <person name="Martin L.B.B."/>
            <person name="Misra R.C."/>
            <person name="Kikuchi S."/>
            <person name="Rejzek M."/>
            <person name="Martin A.C."/>
            <person name="Harkess A."/>
            <person name="Leebens-Mack J."/>
            <person name="Louveau T."/>
            <person name="Stephenson M.J."/>
            <person name="Osbourn A."/>
        </authorList>
    </citation>
    <scope>NUCLEOTIDE SEQUENCE</scope>
    <source>
        <strain evidence="2">S10</strain>
    </source>
</reference>
<dbReference type="AlphaFoldDB" id="A0AAD7LZ80"/>
<dbReference type="Proteomes" id="UP001163823">
    <property type="component" value="Chromosome 6"/>
</dbReference>
<organism evidence="2 3">
    <name type="scientific">Quillaja saponaria</name>
    <name type="common">Soap bark tree</name>
    <dbReference type="NCBI Taxonomy" id="32244"/>
    <lineage>
        <taxon>Eukaryota</taxon>
        <taxon>Viridiplantae</taxon>
        <taxon>Streptophyta</taxon>
        <taxon>Embryophyta</taxon>
        <taxon>Tracheophyta</taxon>
        <taxon>Spermatophyta</taxon>
        <taxon>Magnoliopsida</taxon>
        <taxon>eudicotyledons</taxon>
        <taxon>Gunneridae</taxon>
        <taxon>Pentapetalae</taxon>
        <taxon>rosids</taxon>
        <taxon>fabids</taxon>
        <taxon>Fabales</taxon>
        <taxon>Quillajaceae</taxon>
        <taxon>Quillaja</taxon>
    </lineage>
</organism>
<accession>A0AAD7LZ80</accession>
<dbReference type="SUPFAM" id="SSF117281">
    <property type="entry name" value="Kelch motif"/>
    <property type="match status" value="1"/>
</dbReference>
<dbReference type="Gene3D" id="2.120.10.80">
    <property type="entry name" value="Kelch-type beta propeller"/>
    <property type="match status" value="1"/>
</dbReference>
<protein>
    <submittedName>
        <fullName evidence="2">F-box/kelch-repeat protein</fullName>
    </submittedName>
</protein>
<dbReference type="KEGG" id="qsa:O6P43_016375"/>
<evidence type="ECO:0000313" key="3">
    <source>
        <dbReference type="Proteomes" id="UP001163823"/>
    </source>
</evidence>
<evidence type="ECO:0000313" key="2">
    <source>
        <dbReference type="EMBL" id="KAJ7966984.1"/>
    </source>
</evidence>
<name>A0AAD7LZ80_QUISA</name>
<proteinExistence type="predicted"/>
<dbReference type="InterPro" id="IPR015915">
    <property type="entry name" value="Kelch-typ_b-propeller"/>
</dbReference>
<gene>
    <name evidence="2" type="ORF">O6P43_016375</name>
</gene>
<dbReference type="EMBL" id="JARAOO010000006">
    <property type="protein sequence ID" value="KAJ7966984.1"/>
    <property type="molecule type" value="Genomic_DNA"/>
</dbReference>
<dbReference type="GO" id="GO:0019005">
    <property type="term" value="C:SCF ubiquitin ligase complex"/>
    <property type="evidence" value="ECO:0007669"/>
    <property type="project" value="TreeGrafter"/>
</dbReference>
<dbReference type="PANTHER" id="PTHR47712">
    <property type="entry name" value="OS09G0555300 PROTEIN"/>
    <property type="match status" value="1"/>
</dbReference>
<sequence>MFSDRLIGEESLRQDLESLSVSKRLVWSVSQKLRKKNHKSGVEEVDAANGVSMRCLTLYSGAGGCRVGADTSDEFGDTRSRRRSSTSDERKGYKPICGTEEAALDCFSYAVRERWRHLTTTPRFHQLRREGLYQNPWLFLFGAVKDGFCSGEILAFDVSLDQWHRINAKILQGSFMFYVRSIQDEIFVVGGCSSFTNFGKVDRSSFKTHKGVVLFSLLTKSWRKISSMRHARSIPILGVSEYRTASDENEASLLPNRKSYRFSTRMKSDQSSSKSFERFVLIAVGGLGCWDEPLDSGEIYDSLSNKWTEIQRLPIDFGVTCSGVACN</sequence>
<comment type="caution">
    <text evidence="2">The sequence shown here is derived from an EMBL/GenBank/DDBJ whole genome shotgun (WGS) entry which is preliminary data.</text>
</comment>
<keyword evidence="3" id="KW-1185">Reference proteome</keyword>